<dbReference type="Proteomes" id="UP000664317">
    <property type="component" value="Unassembled WGS sequence"/>
</dbReference>
<gene>
    <name evidence="2" type="ORF">J0A68_12880</name>
</gene>
<evidence type="ECO:0000313" key="2">
    <source>
        <dbReference type="EMBL" id="MBN7811845.1"/>
    </source>
</evidence>
<comment type="caution">
    <text evidence="2">The sequence shown here is derived from an EMBL/GenBank/DDBJ whole genome shotgun (WGS) entry which is preliminary data.</text>
</comment>
<reference evidence="2 3" key="1">
    <citation type="submission" date="2021-03" db="EMBL/GenBank/DDBJ databases">
        <title>novel species isolated from a fishpond in China.</title>
        <authorList>
            <person name="Lu H."/>
            <person name="Cai Z."/>
        </authorList>
    </citation>
    <scope>NUCLEOTIDE SEQUENCE [LARGE SCALE GENOMIC DNA]</scope>
    <source>
        <strain evidence="2 3">H41</strain>
    </source>
</reference>
<protein>
    <submittedName>
        <fullName evidence="2">Uncharacterized protein</fullName>
    </submittedName>
</protein>
<keyword evidence="3" id="KW-1185">Reference proteome</keyword>
<feature type="signal peptide" evidence="1">
    <location>
        <begin position="1"/>
        <end position="20"/>
    </location>
</feature>
<name>A0ABS3C4S2_9BACT</name>
<evidence type="ECO:0000313" key="3">
    <source>
        <dbReference type="Proteomes" id="UP000664317"/>
    </source>
</evidence>
<accession>A0ABS3C4S2</accession>
<proteinExistence type="predicted"/>
<dbReference type="RefSeq" id="WP_206578627.1">
    <property type="nucleotide sequence ID" value="NZ_JAFKCT010000005.1"/>
</dbReference>
<feature type="chain" id="PRO_5045566801" evidence="1">
    <location>
        <begin position="21"/>
        <end position="183"/>
    </location>
</feature>
<dbReference type="EMBL" id="JAFKCT010000005">
    <property type="protein sequence ID" value="MBN7811845.1"/>
    <property type="molecule type" value="Genomic_DNA"/>
</dbReference>
<keyword evidence="1" id="KW-0732">Signal</keyword>
<organism evidence="2 3">
    <name type="scientific">Algoriphagus oliviformis</name>
    <dbReference type="NCBI Taxonomy" id="2811231"/>
    <lineage>
        <taxon>Bacteria</taxon>
        <taxon>Pseudomonadati</taxon>
        <taxon>Bacteroidota</taxon>
        <taxon>Cytophagia</taxon>
        <taxon>Cytophagales</taxon>
        <taxon>Cyclobacteriaceae</taxon>
        <taxon>Algoriphagus</taxon>
    </lineage>
</organism>
<sequence>MIKPLLTVPIILLFFVSVHAQTDTCDCTKPTESQIIDLCNKVNRTEYSTIDGFSFTYQEALWKMAGADPQKDDFNKGVEKVQCFWNKYRQLLTCEFSTNTATGKNILKYTIEGGLPGFTVEMVKRYQLDVNFTDYDGETVLDYLVRRMGEMRKRPPVDQLKIDEYQRIHDLIRSKGGKYATEL</sequence>
<evidence type="ECO:0000256" key="1">
    <source>
        <dbReference type="SAM" id="SignalP"/>
    </source>
</evidence>